<keyword evidence="7 14" id="KW-0720">Serine protease</keyword>
<dbReference type="VEuPathDB" id="VectorBase:CPIJ010302"/>
<reference evidence="16" key="1">
    <citation type="submission" date="2007-03" db="EMBL/GenBank/DDBJ databases">
        <title>Annotation of Culex pipiens quinquefasciatus.</title>
        <authorList>
            <consortium name="The Broad Institute Genome Sequencing Platform"/>
            <person name="Atkinson P.W."/>
            <person name="Hemingway J."/>
            <person name="Christensen B.M."/>
            <person name="Higgs S."/>
            <person name="Kodira C."/>
            <person name="Hannick L."/>
            <person name="Megy K."/>
            <person name="O'Leary S."/>
            <person name="Pearson M."/>
            <person name="Haas B.J."/>
            <person name="Mauceli E."/>
            <person name="Wortman J.R."/>
            <person name="Lee N.H."/>
            <person name="Guigo R."/>
            <person name="Stanke M."/>
            <person name="Alvarado L."/>
            <person name="Amedeo P."/>
            <person name="Antoine C.H."/>
            <person name="Arensburger P."/>
            <person name="Bidwell S.L."/>
            <person name="Crawford M."/>
            <person name="Camaro F."/>
            <person name="Devon K."/>
            <person name="Engels R."/>
            <person name="Hammond M."/>
            <person name="Howarth C."/>
            <person name="Koehrsen M."/>
            <person name="Lawson D."/>
            <person name="Montgomery P."/>
            <person name="Nene V."/>
            <person name="Nusbaum C."/>
            <person name="Puiu D."/>
            <person name="Romero-Severson J."/>
            <person name="Severson D.W."/>
            <person name="Shumway M."/>
            <person name="Sisk P."/>
            <person name="Stolte C."/>
            <person name="Zeng Q."/>
            <person name="Eisenstadt E."/>
            <person name="Fraser-Liggett C."/>
            <person name="Strausberg R."/>
            <person name="Galagan J."/>
            <person name="Birren B."/>
            <person name="Collins F.H."/>
        </authorList>
    </citation>
    <scope>NUCLEOTIDE SEQUENCE [LARGE SCALE GENOMIC DNA]</scope>
    <source>
        <strain evidence="16">JHB</strain>
    </source>
</reference>
<accession>B0WUK3</accession>
<keyword evidence="18" id="KW-1185">Reference proteome</keyword>
<evidence type="ECO:0000256" key="10">
    <source>
        <dbReference type="ARBA" id="ARBA00024195"/>
    </source>
</evidence>
<dbReference type="InParanoid" id="B0WUK3"/>
<dbReference type="PANTHER" id="PTHR24276">
    <property type="entry name" value="POLYSERASE-RELATED"/>
    <property type="match status" value="1"/>
</dbReference>
<reference evidence="17" key="2">
    <citation type="submission" date="2021-02" db="UniProtKB">
        <authorList>
            <consortium name="EnsemblMetazoa"/>
        </authorList>
    </citation>
    <scope>IDENTIFICATION</scope>
    <source>
        <strain evidence="17">JHB</strain>
    </source>
</reference>
<dbReference type="SUPFAM" id="SSF50494">
    <property type="entry name" value="Trypsin-like serine proteases"/>
    <property type="match status" value="1"/>
</dbReference>
<dbReference type="AlphaFoldDB" id="B0WUK3"/>
<evidence type="ECO:0000313" key="18">
    <source>
        <dbReference type="Proteomes" id="UP000002320"/>
    </source>
</evidence>
<dbReference type="PANTHER" id="PTHR24276:SF97">
    <property type="entry name" value="GH13245P2-RELATED"/>
    <property type="match status" value="1"/>
</dbReference>
<dbReference type="CDD" id="cd00190">
    <property type="entry name" value="Tryp_SPc"/>
    <property type="match status" value="1"/>
</dbReference>
<keyword evidence="5" id="KW-0222">Digestion</keyword>
<dbReference type="GO" id="GO:0007586">
    <property type="term" value="P:digestion"/>
    <property type="evidence" value="ECO:0007669"/>
    <property type="project" value="UniProtKB-KW"/>
</dbReference>
<evidence type="ECO:0000256" key="3">
    <source>
        <dbReference type="ARBA" id="ARBA00022670"/>
    </source>
</evidence>
<dbReference type="InterPro" id="IPR043504">
    <property type="entry name" value="Peptidase_S1_PA_chymotrypsin"/>
</dbReference>
<dbReference type="GO" id="GO:0004252">
    <property type="term" value="F:serine-type endopeptidase activity"/>
    <property type="evidence" value="ECO:0007669"/>
    <property type="project" value="UniProtKB-EC"/>
</dbReference>
<dbReference type="InterPro" id="IPR033116">
    <property type="entry name" value="TRYPSIN_SER"/>
</dbReference>
<dbReference type="InterPro" id="IPR001314">
    <property type="entry name" value="Peptidase_S1A"/>
</dbReference>
<dbReference type="Pfam" id="PF00089">
    <property type="entry name" value="Trypsin"/>
    <property type="match status" value="1"/>
</dbReference>
<keyword evidence="3 14" id="KW-0645">Protease</keyword>
<evidence type="ECO:0000256" key="7">
    <source>
        <dbReference type="ARBA" id="ARBA00022825"/>
    </source>
</evidence>
<dbReference type="OMA" id="ACNIRCH"/>
<evidence type="ECO:0000313" key="17">
    <source>
        <dbReference type="EnsemblMetazoa" id="CPIJ010302-PA"/>
    </source>
</evidence>
<evidence type="ECO:0000313" key="16">
    <source>
        <dbReference type="EMBL" id="EDS34988.1"/>
    </source>
</evidence>
<evidence type="ECO:0000256" key="12">
    <source>
        <dbReference type="ARBA" id="ARBA00038868"/>
    </source>
</evidence>
<comment type="similarity">
    <text evidence="10">Belongs to the peptidase S1 family. CLIP subfamily.</text>
</comment>
<dbReference type="PROSITE" id="PS50240">
    <property type="entry name" value="TRYPSIN_DOM"/>
    <property type="match status" value="1"/>
</dbReference>
<dbReference type="EMBL" id="DS232107">
    <property type="protein sequence ID" value="EDS34988.1"/>
    <property type="molecule type" value="Genomic_DNA"/>
</dbReference>
<comment type="subcellular location">
    <subcellularLocation>
        <location evidence="1">Secreted</location>
    </subcellularLocation>
</comment>
<organism>
    <name type="scientific">Culex quinquefasciatus</name>
    <name type="common">Southern house mosquito</name>
    <name type="synonym">Culex pungens</name>
    <dbReference type="NCBI Taxonomy" id="7176"/>
    <lineage>
        <taxon>Eukaryota</taxon>
        <taxon>Metazoa</taxon>
        <taxon>Ecdysozoa</taxon>
        <taxon>Arthropoda</taxon>
        <taxon>Hexapoda</taxon>
        <taxon>Insecta</taxon>
        <taxon>Pterygota</taxon>
        <taxon>Neoptera</taxon>
        <taxon>Endopterygota</taxon>
        <taxon>Diptera</taxon>
        <taxon>Nematocera</taxon>
        <taxon>Culicoidea</taxon>
        <taxon>Culicidae</taxon>
        <taxon>Culicinae</taxon>
        <taxon>Culicini</taxon>
        <taxon>Culex</taxon>
        <taxon>Culex</taxon>
    </lineage>
</organism>
<keyword evidence="9" id="KW-1015">Disulfide bond</keyword>
<dbReference type="KEGG" id="cqu:CpipJ_CPIJ010302"/>
<keyword evidence="2" id="KW-0964">Secreted</keyword>
<dbReference type="STRING" id="7176.B0WUK3"/>
<dbReference type="InterPro" id="IPR018114">
    <property type="entry name" value="TRYPSIN_HIS"/>
</dbReference>
<evidence type="ECO:0000256" key="2">
    <source>
        <dbReference type="ARBA" id="ARBA00022525"/>
    </source>
</evidence>
<comment type="function">
    <text evidence="13">Major function may be to aid in digestion of the blood meal.</text>
</comment>
<comment type="catalytic activity">
    <reaction evidence="11">
        <text>Preferential cleavage: Arg-|-Xaa, Lys-|-Xaa.</text>
        <dbReference type="EC" id="3.4.21.4"/>
    </reaction>
</comment>
<evidence type="ECO:0000259" key="15">
    <source>
        <dbReference type="PROSITE" id="PS50240"/>
    </source>
</evidence>
<dbReference type="HOGENOM" id="CLU_006842_7_0_1"/>
<keyword evidence="8" id="KW-0865">Zymogen</keyword>
<evidence type="ECO:0000256" key="4">
    <source>
        <dbReference type="ARBA" id="ARBA00022729"/>
    </source>
</evidence>
<sequence length="274" mass="29894">MCARLLLKDACNIRCHNNHRTTLDGSITGKDELQNGASINPTNSRKIVGGFQIDISEVPYQVSLQWYGRHDCGGSIISERWILTAAHCMDDNLDPATHQVRVGSTEHAGGGRLVPVLSIHVHPNYDDRDLQFDYTLLELDETLEFGETVQPIELATEEPNDGELSLVSGWGQTQNEEESRDLLRAVVVPIVDRTRCGEAYRVDFETLPESMICAGDWEEGGRDACYGDSGGPLVVDGKLAGIVSTGDGCAKPGAPGIYANVVTVREWIREVSGV</sequence>
<dbReference type="PROSITE" id="PS00134">
    <property type="entry name" value="TRYPSIN_HIS"/>
    <property type="match status" value="1"/>
</dbReference>
<proteinExistence type="inferred from homology"/>
<dbReference type="MEROPS" id="S01.130"/>
<dbReference type="FunFam" id="2.40.10.10:FF:000077">
    <property type="entry name" value="Predicted protein"/>
    <property type="match status" value="1"/>
</dbReference>
<dbReference type="Gene3D" id="2.40.10.10">
    <property type="entry name" value="Trypsin-like serine proteases"/>
    <property type="match status" value="1"/>
</dbReference>
<dbReference type="EnsemblMetazoa" id="CPIJ010302-RA">
    <property type="protein sequence ID" value="CPIJ010302-PA"/>
    <property type="gene ID" value="CPIJ010302"/>
</dbReference>
<evidence type="ECO:0000256" key="9">
    <source>
        <dbReference type="ARBA" id="ARBA00023157"/>
    </source>
</evidence>
<evidence type="ECO:0000256" key="6">
    <source>
        <dbReference type="ARBA" id="ARBA00022801"/>
    </source>
</evidence>
<keyword evidence="4" id="KW-0732">Signal</keyword>
<evidence type="ECO:0000256" key="1">
    <source>
        <dbReference type="ARBA" id="ARBA00004613"/>
    </source>
</evidence>
<evidence type="ECO:0000256" key="8">
    <source>
        <dbReference type="ARBA" id="ARBA00023145"/>
    </source>
</evidence>
<feature type="domain" description="Peptidase S1" evidence="15">
    <location>
        <begin position="47"/>
        <end position="273"/>
    </location>
</feature>
<protein>
    <recommendedName>
        <fullName evidence="12">trypsin</fullName>
        <ecNumber evidence="12">3.4.21.4</ecNumber>
    </recommendedName>
</protein>
<evidence type="ECO:0000256" key="13">
    <source>
        <dbReference type="ARBA" id="ARBA00060213"/>
    </source>
</evidence>
<dbReference type="InterPro" id="IPR050430">
    <property type="entry name" value="Peptidase_S1"/>
</dbReference>
<dbReference type="SMART" id="SM00020">
    <property type="entry name" value="Tryp_SPc"/>
    <property type="match status" value="1"/>
</dbReference>
<dbReference type="InterPro" id="IPR001254">
    <property type="entry name" value="Trypsin_dom"/>
</dbReference>
<dbReference type="GO" id="GO:0005576">
    <property type="term" value="C:extracellular region"/>
    <property type="evidence" value="ECO:0007669"/>
    <property type="project" value="UniProtKB-SubCell"/>
</dbReference>
<gene>
    <name evidence="17" type="primary">6043405</name>
    <name evidence="16" type="ORF">CpipJ_CPIJ010302</name>
</gene>
<keyword evidence="6 14" id="KW-0378">Hydrolase</keyword>
<dbReference type="PROSITE" id="PS00135">
    <property type="entry name" value="TRYPSIN_SER"/>
    <property type="match status" value="1"/>
</dbReference>
<evidence type="ECO:0000256" key="11">
    <source>
        <dbReference type="ARBA" id="ARBA00036320"/>
    </source>
</evidence>
<dbReference type="InterPro" id="IPR009003">
    <property type="entry name" value="Peptidase_S1_PA"/>
</dbReference>
<dbReference type="EC" id="3.4.21.4" evidence="12"/>
<dbReference type="eggNOG" id="KOG3627">
    <property type="taxonomic scope" value="Eukaryota"/>
</dbReference>
<dbReference type="PRINTS" id="PR00722">
    <property type="entry name" value="CHYMOTRYPSIN"/>
</dbReference>
<evidence type="ECO:0000256" key="14">
    <source>
        <dbReference type="RuleBase" id="RU363034"/>
    </source>
</evidence>
<dbReference type="OrthoDB" id="7756801at2759"/>
<dbReference type="VEuPathDB" id="VectorBase:CQUJHB007454"/>
<name>B0WUK3_CULQU</name>
<dbReference type="Proteomes" id="UP000002320">
    <property type="component" value="Unassembled WGS sequence"/>
</dbReference>
<dbReference type="GO" id="GO:0006508">
    <property type="term" value="P:proteolysis"/>
    <property type="evidence" value="ECO:0007669"/>
    <property type="project" value="UniProtKB-KW"/>
</dbReference>
<evidence type="ECO:0000256" key="5">
    <source>
        <dbReference type="ARBA" id="ARBA00022757"/>
    </source>
</evidence>